<dbReference type="InterPro" id="IPR001763">
    <property type="entry name" value="Rhodanese-like_dom"/>
</dbReference>
<dbReference type="Proteomes" id="UP001595548">
    <property type="component" value="Unassembled WGS sequence"/>
</dbReference>
<gene>
    <name evidence="3" type="ORF">ACFOEB_07225</name>
</gene>
<sequence>MTFCQFGPKSLVRVLALTALMLVSLHSAAAPETVWIDVRTADEFAEGHLPVAVNIPHEVIADQVAEYAPDKDVQVVLYCRSGRRAEIAKESLEQLGYRQVVNAVDLDGATQLYNTQQLQHSGANDD</sequence>
<evidence type="ECO:0000259" key="2">
    <source>
        <dbReference type="PROSITE" id="PS50206"/>
    </source>
</evidence>
<dbReference type="CDD" id="cd00158">
    <property type="entry name" value="RHOD"/>
    <property type="match status" value="1"/>
</dbReference>
<feature type="signal peptide" evidence="1">
    <location>
        <begin position="1"/>
        <end position="29"/>
    </location>
</feature>
<evidence type="ECO:0000313" key="4">
    <source>
        <dbReference type="Proteomes" id="UP001595548"/>
    </source>
</evidence>
<protein>
    <submittedName>
        <fullName evidence="3">Rhodanese-like domain-containing protein</fullName>
    </submittedName>
</protein>
<keyword evidence="4" id="KW-1185">Reference proteome</keyword>
<dbReference type="PROSITE" id="PS50206">
    <property type="entry name" value="RHODANESE_3"/>
    <property type="match status" value="1"/>
</dbReference>
<dbReference type="Gene3D" id="3.40.250.10">
    <property type="entry name" value="Rhodanese-like domain"/>
    <property type="match status" value="1"/>
</dbReference>
<proteinExistence type="predicted"/>
<organism evidence="3 4">
    <name type="scientific">Gilvimarinus japonicus</name>
    <dbReference type="NCBI Taxonomy" id="1796469"/>
    <lineage>
        <taxon>Bacteria</taxon>
        <taxon>Pseudomonadati</taxon>
        <taxon>Pseudomonadota</taxon>
        <taxon>Gammaproteobacteria</taxon>
        <taxon>Cellvibrionales</taxon>
        <taxon>Cellvibrionaceae</taxon>
        <taxon>Gilvimarinus</taxon>
    </lineage>
</organism>
<name>A0ABV7HQJ4_9GAMM</name>
<reference evidence="4" key="1">
    <citation type="journal article" date="2019" name="Int. J. Syst. Evol. Microbiol.">
        <title>The Global Catalogue of Microorganisms (GCM) 10K type strain sequencing project: providing services to taxonomists for standard genome sequencing and annotation.</title>
        <authorList>
            <consortium name="The Broad Institute Genomics Platform"/>
            <consortium name="The Broad Institute Genome Sequencing Center for Infectious Disease"/>
            <person name="Wu L."/>
            <person name="Ma J."/>
        </authorList>
    </citation>
    <scope>NUCLEOTIDE SEQUENCE [LARGE SCALE GENOMIC DNA]</scope>
    <source>
        <strain evidence="4">KCTC 52141</strain>
    </source>
</reference>
<keyword evidence="1" id="KW-0732">Signal</keyword>
<dbReference type="SUPFAM" id="SSF52821">
    <property type="entry name" value="Rhodanese/Cell cycle control phosphatase"/>
    <property type="match status" value="1"/>
</dbReference>
<dbReference type="Pfam" id="PF00581">
    <property type="entry name" value="Rhodanese"/>
    <property type="match status" value="1"/>
</dbReference>
<feature type="chain" id="PRO_5046437826" evidence="1">
    <location>
        <begin position="30"/>
        <end position="126"/>
    </location>
</feature>
<accession>A0ABV7HQJ4</accession>
<evidence type="ECO:0000313" key="3">
    <source>
        <dbReference type="EMBL" id="MFC3154989.1"/>
    </source>
</evidence>
<dbReference type="RefSeq" id="WP_382415493.1">
    <property type="nucleotide sequence ID" value="NZ_AP031500.1"/>
</dbReference>
<dbReference type="InterPro" id="IPR036873">
    <property type="entry name" value="Rhodanese-like_dom_sf"/>
</dbReference>
<comment type="caution">
    <text evidence="3">The sequence shown here is derived from an EMBL/GenBank/DDBJ whole genome shotgun (WGS) entry which is preliminary data.</text>
</comment>
<dbReference type="PANTHER" id="PTHR44086:SF10">
    <property type="entry name" value="THIOSULFATE SULFURTRANSFERASE_RHODANESE-LIKE DOMAIN-CONTAINING PROTEIN 3"/>
    <property type="match status" value="1"/>
</dbReference>
<dbReference type="EMBL" id="JBHRTL010000006">
    <property type="protein sequence ID" value="MFC3154989.1"/>
    <property type="molecule type" value="Genomic_DNA"/>
</dbReference>
<dbReference type="SMART" id="SM00450">
    <property type="entry name" value="RHOD"/>
    <property type="match status" value="1"/>
</dbReference>
<feature type="domain" description="Rhodanese" evidence="2">
    <location>
        <begin position="29"/>
        <end position="122"/>
    </location>
</feature>
<dbReference type="PANTHER" id="PTHR44086">
    <property type="entry name" value="THIOSULFATE SULFURTRANSFERASE RDL2, MITOCHONDRIAL-RELATED"/>
    <property type="match status" value="1"/>
</dbReference>
<evidence type="ECO:0000256" key="1">
    <source>
        <dbReference type="SAM" id="SignalP"/>
    </source>
</evidence>